<evidence type="ECO:0000313" key="2">
    <source>
        <dbReference type="Proteomes" id="UP000316852"/>
    </source>
</evidence>
<evidence type="ECO:0000313" key="1">
    <source>
        <dbReference type="EMBL" id="TMQ59374.1"/>
    </source>
</evidence>
<comment type="caution">
    <text evidence="1">The sequence shown here is derived from an EMBL/GenBank/DDBJ whole genome shotgun (WGS) entry which is preliminary data.</text>
</comment>
<dbReference type="AlphaFoldDB" id="A0A538T781"/>
<dbReference type="Proteomes" id="UP000316852">
    <property type="component" value="Unassembled WGS sequence"/>
</dbReference>
<sequence>MRLPVFKPALVLAFGIQLMLCPPKPSLADEGQLPRFLWDREGGVPSSMSGTYIRPRQLLVFPFYEHVSDHNQEYNPAKFGFGRNEDFRGRYGSSSAQMFIAYGVTERLAVELEISYTRATLEKSSSDTTPMPSKIEESGLGDVEGQIRLRLAQESGRRPEVFGFLEITAPSQKNKLLIGNSDWDFRPGVGVVRGFSWGTMTVRTTLEYSKEQSALNEPRQLDIGETSVEYLKRLSHAWRLNLGFEGGEGGAPDEWELRSGLQWRMTRVLLLKLDNSVGLSSKAPDWTPQIGLMFSIPR</sequence>
<accession>A0A538T781</accession>
<organism evidence="1 2">
    <name type="scientific">Eiseniibacteriota bacterium</name>
    <dbReference type="NCBI Taxonomy" id="2212470"/>
    <lineage>
        <taxon>Bacteria</taxon>
        <taxon>Candidatus Eiseniibacteriota</taxon>
    </lineage>
</organism>
<protein>
    <submittedName>
        <fullName evidence="1">Uncharacterized protein</fullName>
    </submittedName>
</protein>
<proteinExistence type="predicted"/>
<reference evidence="1 2" key="1">
    <citation type="journal article" date="2019" name="Nat. Microbiol.">
        <title>Mediterranean grassland soil C-N compound turnover is dependent on rainfall and depth, and is mediated by genomically divergent microorganisms.</title>
        <authorList>
            <person name="Diamond S."/>
            <person name="Andeer P.F."/>
            <person name="Li Z."/>
            <person name="Crits-Christoph A."/>
            <person name="Burstein D."/>
            <person name="Anantharaman K."/>
            <person name="Lane K.R."/>
            <person name="Thomas B.C."/>
            <person name="Pan C."/>
            <person name="Northen T.R."/>
            <person name="Banfield J.F."/>
        </authorList>
    </citation>
    <scope>NUCLEOTIDE SEQUENCE [LARGE SCALE GENOMIC DNA]</scope>
    <source>
        <strain evidence="1">WS_6</strain>
    </source>
</reference>
<dbReference type="EMBL" id="VBOW01000022">
    <property type="protein sequence ID" value="TMQ59374.1"/>
    <property type="molecule type" value="Genomic_DNA"/>
</dbReference>
<name>A0A538T781_UNCEI</name>
<gene>
    <name evidence="1" type="ORF">E6K76_04715</name>
</gene>